<dbReference type="EMBL" id="BKZQ01000016">
    <property type="protein sequence ID" value="GER70186.1"/>
    <property type="molecule type" value="Genomic_DNA"/>
</dbReference>
<name>A0A5J4J5H3_9BACI</name>
<dbReference type="Proteomes" id="UP000391919">
    <property type="component" value="Unassembled WGS sequence"/>
</dbReference>
<dbReference type="AlphaFoldDB" id="A0A5J4J5H3"/>
<sequence length="278" mass="32351">MEFLFKDKEDALWVKEYFTRRCGGDVQIREVALPGEKNYSLKVSGSEQELKRAVVDFIIQKKRNGWIRGQLKHFYFFQAEEEQNRILEIVVGMLKGERPELTVLAGEIDECREIGKAVGPLLGGEGTLPIDSLLTFRLKAYFDALDNYVGIAIDEYKMEQEYQIFIQSLRDYLKQKEPKKETVKLCLGEQAKFYNEQFREITREELDEMIDRRLLTNHPVYIDSATIAPLLSISPAKIEIYTDNPDHALIRTICNIFEERVNVKSRAHFLHEQHAANE</sequence>
<dbReference type="Pfam" id="PF08812">
    <property type="entry name" value="YtxC"/>
    <property type="match status" value="1"/>
</dbReference>
<gene>
    <name evidence="1" type="ORF">BpJC7_14890</name>
</gene>
<dbReference type="RefSeq" id="WP_151697729.1">
    <property type="nucleotide sequence ID" value="NZ_BKZP01000013.1"/>
</dbReference>
<keyword evidence="2" id="KW-1185">Reference proteome</keyword>
<proteinExistence type="predicted"/>
<accession>A0A5J4J5H3</accession>
<organism evidence="1 2">
    <name type="scientific">Weizmannia acidilactici</name>
    <dbReference type="NCBI Taxonomy" id="2607726"/>
    <lineage>
        <taxon>Bacteria</taxon>
        <taxon>Bacillati</taxon>
        <taxon>Bacillota</taxon>
        <taxon>Bacilli</taxon>
        <taxon>Bacillales</taxon>
        <taxon>Bacillaceae</taxon>
        <taxon>Heyndrickxia</taxon>
    </lineage>
</organism>
<protein>
    <recommendedName>
        <fullName evidence="3">Sporulation protein YtxC</fullName>
    </recommendedName>
</protein>
<evidence type="ECO:0008006" key="3">
    <source>
        <dbReference type="Google" id="ProtNLM"/>
    </source>
</evidence>
<dbReference type="InterPro" id="IPR014199">
    <property type="entry name" value="Spore_YtxC"/>
</dbReference>
<evidence type="ECO:0000313" key="1">
    <source>
        <dbReference type="EMBL" id="GER70186.1"/>
    </source>
</evidence>
<evidence type="ECO:0000313" key="2">
    <source>
        <dbReference type="Proteomes" id="UP000391919"/>
    </source>
</evidence>
<reference evidence="1 2" key="1">
    <citation type="submission" date="2019-09" db="EMBL/GenBank/DDBJ databases">
        <title>Draft genome sequence of Bacillus sp. JC-7.</title>
        <authorList>
            <person name="Tanaka N."/>
            <person name="Shiwa Y."/>
            <person name="Fujita N."/>
            <person name="Tanasupawat S."/>
        </authorList>
    </citation>
    <scope>NUCLEOTIDE SEQUENCE [LARGE SCALE GENOMIC DNA]</scope>
    <source>
        <strain evidence="1 2">JC-7</strain>
    </source>
</reference>
<comment type="caution">
    <text evidence="1">The sequence shown here is derived from an EMBL/GenBank/DDBJ whole genome shotgun (WGS) entry which is preliminary data.</text>
</comment>